<dbReference type="EMBL" id="QNQT01000002">
    <property type="protein sequence ID" value="RDU37824.1"/>
    <property type="molecule type" value="Genomic_DNA"/>
</dbReference>
<dbReference type="Proteomes" id="UP000257144">
    <property type="component" value="Unassembled WGS sequence"/>
</dbReference>
<evidence type="ECO:0000313" key="1">
    <source>
        <dbReference type="EMBL" id="RDU37824.1"/>
    </source>
</evidence>
<reference evidence="1 2" key="1">
    <citation type="submission" date="2018-07" db="EMBL/GenBank/DDBJ databases">
        <title>Bacillus sp. YLB-04 draft genome sequence.</title>
        <authorList>
            <person name="Yu L."/>
            <person name="Tang X."/>
        </authorList>
    </citation>
    <scope>NUCLEOTIDE SEQUENCE [LARGE SCALE GENOMIC DNA]</scope>
    <source>
        <strain evidence="1 2">YLB-04</strain>
    </source>
</reference>
<organism evidence="1 2">
    <name type="scientific">Neobacillus piezotolerans</name>
    <dbReference type="NCBI Taxonomy" id="2259171"/>
    <lineage>
        <taxon>Bacteria</taxon>
        <taxon>Bacillati</taxon>
        <taxon>Bacillota</taxon>
        <taxon>Bacilli</taxon>
        <taxon>Bacillales</taxon>
        <taxon>Bacillaceae</taxon>
        <taxon>Neobacillus</taxon>
    </lineage>
</organism>
<keyword evidence="2" id="KW-1185">Reference proteome</keyword>
<protein>
    <submittedName>
        <fullName evidence="1">Uncharacterized protein</fullName>
    </submittedName>
</protein>
<comment type="caution">
    <text evidence="1">The sequence shown here is derived from an EMBL/GenBank/DDBJ whole genome shotgun (WGS) entry which is preliminary data.</text>
</comment>
<accession>A0A3D8GTM8</accession>
<sequence length="64" mass="7495">MAILLITKYKIDDEESSCFAERSEPGMVEAWHEADNESHFGDAFLKTSRDGRGLPRYKVEWFFH</sequence>
<gene>
    <name evidence="1" type="ORF">DRW41_08375</name>
</gene>
<name>A0A3D8GTM8_9BACI</name>
<evidence type="ECO:0000313" key="2">
    <source>
        <dbReference type="Proteomes" id="UP000257144"/>
    </source>
</evidence>
<proteinExistence type="predicted"/>
<dbReference type="AlphaFoldDB" id="A0A3D8GTM8"/>